<keyword evidence="4" id="KW-0175">Coiled coil</keyword>
<dbReference type="SUPFAM" id="SSF47095">
    <property type="entry name" value="HMG-box"/>
    <property type="match status" value="1"/>
</dbReference>
<evidence type="ECO:0000256" key="3">
    <source>
        <dbReference type="PROSITE-ProRule" id="PRU00267"/>
    </source>
</evidence>
<dbReference type="GO" id="GO:0005634">
    <property type="term" value="C:nucleus"/>
    <property type="evidence" value="ECO:0007669"/>
    <property type="project" value="UniProtKB-UniRule"/>
</dbReference>
<accession>A0A5N5TQ01</accession>
<dbReference type="InterPro" id="IPR009071">
    <property type="entry name" value="HMG_box_dom"/>
</dbReference>
<feature type="region of interest" description="Disordered" evidence="5">
    <location>
        <begin position="586"/>
        <end position="606"/>
    </location>
</feature>
<dbReference type="PROSITE" id="PS50118">
    <property type="entry name" value="HMG_BOX_2"/>
    <property type="match status" value="1"/>
</dbReference>
<organism evidence="7 8">
    <name type="scientific">Armadillidium nasatum</name>
    <dbReference type="NCBI Taxonomy" id="96803"/>
    <lineage>
        <taxon>Eukaryota</taxon>
        <taxon>Metazoa</taxon>
        <taxon>Ecdysozoa</taxon>
        <taxon>Arthropoda</taxon>
        <taxon>Crustacea</taxon>
        <taxon>Multicrustacea</taxon>
        <taxon>Malacostraca</taxon>
        <taxon>Eumalacostraca</taxon>
        <taxon>Peracarida</taxon>
        <taxon>Isopoda</taxon>
        <taxon>Oniscidea</taxon>
        <taxon>Crinocheta</taxon>
        <taxon>Armadillidiidae</taxon>
        <taxon>Armadillidium</taxon>
    </lineage>
</organism>
<evidence type="ECO:0000313" key="8">
    <source>
        <dbReference type="Proteomes" id="UP000326759"/>
    </source>
</evidence>
<evidence type="ECO:0000256" key="5">
    <source>
        <dbReference type="SAM" id="MobiDB-lite"/>
    </source>
</evidence>
<dbReference type="SMART" id="SM00398">
    <property type="entry name" value="HMG"/>
    <property type="match status" value="1"/>
</dbReference>
<feature type="compositionally biased region" description="Low complexity" evidence="5">
    <location>
        <begin position="186"/>
        <end position="198"/>
    </location>
</feature>
<feature type="compositionally biased region" description="Polar residues" evidence="5">
    <location>
        <begin position="168"/>
        <end position="178"/>
    </location>
</feature>
<dbReference type="InterPro" id="IPR036910">
    <property type="entry name" value="HMG_box_dom_sf"/>
</dbReference>
<evidence type="ECO:0000313" key="7">
    <source>
        <dbReference type="EMBL" id="KAB7508192.1"/>
    </source>
</evidence>
<dbReference type="Gene3D" id="1.10.30.10">
    <property type="entry name" value="High mobility group box domain"/>
    <property type="match status" value="1"/>
</dbReference>
<feature type="compositionally biased region" description="Polar residues" evidence="5">
    <location>
        <begin position="199"/>
        <end position="215"/>
    </location>
</feature>
<keyword evidence="1 3" id="KW-0238">DNA-binding</keyword>
<keyword evidence="8" id="KW-1185">Reference proteome</keyword>
<feature type="region of interest" description="Disordered" evidence="5">
    <location>
        <begin position="396"/>
        <end position="488"/>
    </location>
</feature>
<proteinExistence type="predicted"/>
<dbReference type="Pfam" id="PF00505">
    <property type="entry name" value="HMG_box"/>
    <property type="match status" value="1"/>
</dbReference>
<dbReference type="EMBL" id="SEYY01000021">
    <property type="protein sequence ID" value="KAB7508192.1"/>
    <property type="molecule type" value="Genomic_DNA"/>
</dbReference>
<dbReference type="CDD" id="cd21980">
    <property type="entry name" value="HMG-box_HMG20"/>
    <property type="match status" value="1"/>
</dbReference>
<dbReference type="PANTHER" id="PTHR46040:SF3">
    <property type="entry name" value="HIGH MOBILITY GROUP PROTEIN 2"/>
    <property type="match status" value="1"/>
</dbReference>
<dbReference type="InterPro" id="IPR051965">
    <property type="entry name" value="ChromReg_NeuronalGeneExpr"/>
</dbReference>
<feature type="compositionally biased region" description="Basic and acidic residues" evidence="5">
    <location>
        <begin position="417"/>
        <end position="440"/>
    </location>
</feature>
<dbReference type="Proteomes" id="UP000326759">
    <property type="component" value="Unassembled WGS sequence"/>
</dbReference>
<feature type="domain" description="HMG box" evidence="6">
    <location>
        <begin position="239"/>
        <end position="307"/>
    </location>
</feature>
<feature type="compositionally biased region" description="Basic residues" evidence="5">
    <location>
        <begin position="216"/>
        <end position="230"/>
    </location>
</feature>
<dbReference type="OrthoDB" id="3213154at2759"/>
<evidence type="ECO:0000256" key="4">
    <source>
        <dbReference type="SAM" id="Coils"/>
    </source>
</evidence>
<evidence type="ECO:0000256" key="1">
    <source>
        <dbReference type="ARBA" id="ARBA00023125"/>
    </source>
</evidence>
<dbReference type="InterPro" id="IPR036236">
    <property type="entry name" value="Znf_C2H2_sf"/>
</dbReference>
<dbReference type="GO" id="GO:0003677">
    <property type="term" value="F:DNA binding"/>
    <property type="evidence" value="ECO:0007669"/>
    <property type="project" value="UniProtKB-UniRule"/>
</dbReference>
<dbReference type="GO" id="GO:0010468">
    <property type="term" value="P:regulation of gene expression"/>
    <property type="evidence" value="ECO:0007669"/>
    <property type="project" value="TreeGrafter"/>
</dbReference>
<name>A0A5N5TQ01_9CRUS</name>
<feature type="compositionally biased region" description="Basic and acidic residues" evidence="5">
    <location>
        <begin position="586"/>
        <end position="598"/>
    </location>
</feature>
<feature type="coiled-coil region" evidence="4">
    <location>
        <begin position="540"/>
        <end position="571"/>
    </location>
</feature>
<dbReference type="AlphaFoldDB" id="A0A5N5TQ01"/>
<feature type="compositionally biased region" description="Acidic residues" evidence="5">
    <location>
        <begin position="447"/>
        <end position="481"/>
    </location>
</feature>
<reference evidence="7 8" key="1">
    <citation type="journal article" date="2019" name="PLoS Biol.">
        <title>Sex chromosomes control vertical transmission of feminizing Wolbachia symbionts in an isopod.</title>
        <authorList>
            <person name="Becking T."/>
            <person name="Chebbi M.A."/>
            <person name="Giraud I."/>
            <person name="Moumen B."/>
            <person name="Laverre T."/>
            <person name="Caubet Y."/>
            <person name="Peccoud J."/>
            <person name="Gilbert C."/>
            <person name="Cordaux R."/>
        </authorList>
    </citation>
    <scope>NUCLEOTIDE SEQUENCE [LARGE SCALE GENOMIC DNA]</scope>
    <source>
        <strain evidence="7">ANa2</strain>
        <tissue evidence="7">Whole body excluding digestive tract and cuticle</tissue>
    </source>
</reference>
<comment type="caution">
    <text evidence="7">The sequence shown here is derived from an EMBL/GenBank/DDBJ whole genome shotgun (WGS) entry which is preliminary data.</text>
</comment>
<feature type="region of interest" description="Disordered" evidence="5">
    <location>
        <begin position="168"/>
        <end position="240"/>
    </location>
</feature>
<protein>
    <submittedName>
        <fullName evidence="7">High mobility group protein 20A</fullName>
    </submittedName>
</protein>
<feature type="DNA-binding region" description="HMG box" evidence="3">
    <location>
        <begin position="239"/>
        <end position="307"/>
    </location>
</feature>
<gene>
    <name evidence="7" type="ORF">Anas_04838</name>
</gene>
<keyword evidence="2 3" id="KW-0539">Nucleus</keyword>
<evidence type="ECO:0000256" key="2">
    <source>
        <dbReference type="ARBA" id="ARBA00023242"/>
    </source>
</evidence>
<dbReference type="SUPFAM" id="SSF57667">
    <property type="entry name" value="beta-beta-alpha zinc fingers"/>
    <property type="match status" value="1"/>
</dbReference>
<dbReference type="PANTHER" id="PTHR46040">
    <property type="entry name" value="HIGH MOBILITY GROUP PROTEIN 2"/>
    <property type="match status" value="1"/>
</dbReference>
<evidence type="ECO:0000259" key="6">
    <source>
        <dbReference type="PROSITE" id="PS50118"/>
    </source>
</evidence>
<sequence length="663" mass="75759">MKKVYKLSSPSVMRNTLVNESPDVSYNESVKYDTIEGDKKFNTLENSQNNIPQYKVITVPVHKIKILNVKKTSLPLSTFCQITNTVNNSSVVVDKEVTKVSTKPISTDKIAKNVNKNQVCNQIEDDSDAQLISPSSRWLSQPRSYRGAKKDYSQRKIVRKISVSSFVDTTDGETSGMGSSVDEPVESSTESASEAPSSFLQPRQSSRPLSISPSTVKKRRGGWPKGRKRKPEPPGVKTPKAPQTAYVLFLNERRKFYKETHPNLPFVEVTKLLGAEWSSMTQAQKAVYMTRSEQDKKRYRNELQTFRQSPDYQILLRKKRIKNVINRGQTTEESSDFTDEVDDDDSEELHCRTCDQWFSSIHNKREHLYGKPHLQAITGEYQREREAEMRRRMASPTFENLHSSKLEEQTIIPEIRINNEDGEKEDKPSVLDGCSGRRDSIGVTSTTEDDRDDDDDDDGDVDDEEEEDSEYDDEGEVTEEEGSSKVSKEACGSCNFFSERVTDAAEGVINKVLNREMEIRFLRNRYEKSRRNQRQIYSTLATLQNKQKLLQEKQQRLIQEEKTLMEKAESLAKISELCKNGIQLRNSERESDEKENRQLETYSSSDSVPYGKLNRFCENSSNLLPPDSSTSQEISDSSLFLGDNKNDNVVVLSDQGIKRLHEM</sequence>